<accession>E9KIE2</accession>
<dbReference type="KEGG" id="vg:10323790"/>
<dbReference type="EMBL" id="GU583987">
    <property type="protein sequence ID" value="ADV35667.1"/>
    <property type="molecule type" value="Genomic_DNA"/>
</dbReference>
<protein>
    <submittedName>
        <fullName evidence="1">Uncharacterized protein</fullName>
    </submittedName>
</protein>
<reference evidence="1 2" key="1">
    <citation type="journal article" date="2011" name="Virol. J.">
        <title>Complete genome sequence of the lytic Pseudomonas fluorescens phage phiIBB-PF7A.</title>
        <authorList>
            <person name="Sillankorva S."/>
            <person name="Kluskens L.D."/>
            <person name="Lingohr E.J."/>
            <person name="Kropinski A.M."/>
            <person name="Neubauer P."/>
            <person name="Azeredo J."/>
        </authorList>
    </citation>
    <scope>NUCLEOTIDE SEQUENCE [LARGE SCALE GENOMIC DNA]</scope>
</reference>
<dbReference type="RefSeq" id="YP_004306322.1">
    <property type="nucleotide sequence ID" value="NC_015264.1"/>
</dbReference>
<dbReference type="Proteomes" id="UP000007475">
    <property type="component" value="Segment"/>
</dbReference>
<name>E9KIE2_9CAUD</name>
<keyword evidence="2" id="KW-1185">Reference proteome</keyword>
<sequence>MHRNQMETQATQFADLVFTIVGTKVRHDVSCIVVNILKDRDTGQTGMKIVQTDWLIDKTSYTYR</sequence>
<proteinExistence type="predicted"/>
<evidence type="ECO:0000313" key="2">
    <source>
        <dbReference type="Proteomes" id="UP000007475"/>
    </source>
</evidence>
<gene>
    <name evidence="1" type="ORF">phiIBB-PF7Ap07</name>
</gene>
<evidence type="ECO:0000313" key="1">
    <source>
        <dbReference type="EMBL" id="ADV35667.1"/>
    </source>
</evidence>
<organism evidence="1 2">
    <name type="scientific">Pseudomonas phage phiIBB-PF7A</name>
    <dbReference type="NCBI Taxonomy" id="942165"/>
    <lineage>
        <taxon>Viruses</taxon>
        <taxon>Duplodnaviria</taxon>
        <taxon>Heunggongvirae</taxon>
        <taxon>Uroviricota</taxon>
        <taxon>Caudoviricetes</taxon>
        <taxon>Autographivirales</taxon>
        <taxon>Autotranscriptaviridae</taxon>
        <taxon>Studiervirinae</taxon>
        <taxon>Pifdecavirus</taxon>
        <taxon>Pifdecavirus IBBPF7A</taxon>
    </lineage>
</organism>
<dbReference type="GeneID" id="10323790"/>